<feature type="chain" id="PRO_5001619296" evidence="1">
    <location>
        <begin position="20"/>
        <end position="148"/>
    </location>
</feature>
<feature type="signal peptide" evidence="1">
    <location>
        <begin position="1"/>
        <end position="19"/>
    </location>
</feature>
<keyword evidence="1" id="KW-0732">Signal</keyword>
<reference evidence="2 3" key="1">
    <citation type="journal article" date="2014" name="Antonie Van Leeuwenhoek">
        <title>Hyphomonas beringensis sp. nov. and Hyphomonas chukchiensis sp. nov., isolated from surface seawater of the Bering Sea and Chukchi Sea.</title>
        <authorList>
            <person name="Li C."/>
            <person name="Lai Q."/>
            <person name="Li G."/>
            <person name="Dong C."/>
            <person name="Wang J."/>
            <person name="Liao Y."/>
            <person name="Shao Z."/>
        </authorList>
    </citation>
    <scope>NUCLEOTIDE SEQUENCE [LARGE SCALE GENOMIC DNA]</scope>
    <source>
        <strain evidence="2 3">PS728</strain>
    </source>
</reference>
<dbReference type="Proteomes" id="UP000027100">
    <property type="component" value="Unassembled WGS sequence"/>
</dbReference>
<dbReference type="OrthoDB" id="7618991at2"/>
<dbReference type="PATRIC" id="fig|1280954.3.peg.545"/>
<dbReference type="PROSITE" id="PS51257">
    <property type="entry name" value="PROKAR_LIPOPROTEIN"/>
    <property type="match status" value="1"/>
</dbReference>
<name>A0A062VPR8_9PROT</name>
<dbReference type="STRING" id="1280954.HPO_02667"/>
<evidence type="ECO:0000313" key="2">
    <source>
        <dbReference type="EMBL" id="KDA00281.1"/>
    </source>
</evidence>
<protein>
    <submittedName>
        <fullName evidence="2">Putative lipoprotein</fullName>
    </submittedName>
</protein>
<comment type="caution">
    <text evidence="2">The sequence shown here is derived from an EMBL/GenBank/DDBJ whole genome shotgun (WGS) entry which is preliminary data.</text>
</comment>
<organism evidence="2 3">
    <name type="scientific">Hyphomonas polymorpha PS728</name>
    <dbReference type="NCBI Taxonomy" id="1280954"/>
    <lineage>
        <taxon>Bacteria</taxon>
        <taxon>Pseudomonadati</taxon>
        <taxon>Pseudomonadota</taxon>
        <taxon>Alphaproteobacteria</taxon>
        <taxon>Hyphomonadales</taxon>
        <taxon>Hyphomonadaceae</taxon>
        <taxon>Hyphomonas</taxon>
    </lineage>
</organism>
<dbReference type="EMBL" id="ARYM01000002">
    <property type="protein sequence ID" value="KDA00281.1"/>
    <property type="molecule type" value="Genomic_DNA"/>
</dbReference>
<dbReference type="AlphaFoldDB" id="A0A062VPR8"/>
<dbReference type="eggNOG" id="ENOG502ZRAX">
    <property type="taxonomic scope" value="Bacteria"/>
</dbReference>
<sequence length="148" mass="16473">MMIRFALAAMALASLGACATQPEPCTTEWVQYRTDRILGKFAMENRGLVNDLRRLTREDGRVDPVQSVILAAKAEDIQRFARSFETVVVPELNSAIAQCGRHENFVPAFTQFLRNEGVPEASLQWVGPILALVQVMQNDGQLQSSPRL</sequence>
<proteinExistence type="predicted"/>
<evidence type="ECO:0000256" key="1">
    <source>
        <dbReference type="SAM" id="SignalP"/>
    </source>
</evidence>
<accession>A0A062VPR8</accession>
<keyword evidence="3" id="KW-1185">Reference proteome</keyword>
<keyword evidence="2" id="KW-0449">Lipoprotein</keyword>
<dbReference type="RefSeq" id="WP_035594094.1">
    <property type="nucleotide sequence ID" value="NZ_ARYM01000002.1"/>
</dbReference>
<evidence type="ECO:0000313" key="3">
    <source>
        <dbReference type="Proteomes" id="UP000027100"/>
    </source>
</evidence>
<gene>
    <name evidence="2" type="ORF">HPO_02667</name>
</gene>